<reference evidence="2" key="3">
    <citation type="submission" date="2024-02" db="EMBL/GenBank/DDBJ databases">
        <title>Comparative genomics of Cryptococcus and Kwoniella reveals pathogenesis evolution and contrasting modes of karyotype evolution via chromosome fusion or intercentromeric recombination.</title>
        <authorList>
            <person name="Coelho M.A."/>
            <person name="David-Palma M."/>
            <person name="Shea T."/>
            <person name="Bowers K."/>
            <person name="McGinley-Smith S."/>
            <person name="Mohammad A.W."/>
            <person name="Gnirke A."/>
            <person name="Yurkov A.M."/>
            <person name="Nowrousian M."/>
            <person name="Sun S."/>
            <person name="Cuomo C.A."/>
            <person name="Heitman J."/>
        </authorList>
    </citation>
    <scope>NUCLEOTIDE SEQUENCE</scope>
    <source>
        <strain evidence="2">CBS 10117</strain>
    </source>
</reference>
<name>A0A1A5ZVF5_9TREE</name>
<dbReference type="Proteomes" id="UP000078595">
    <property type="component" value="Chromosome 10"/>
</dbReference>
<gene>
    <name evidence="1" type="ORF">I303_07705</name>
    <name evidence="2" type="ORF">I303_107696</name>
</gene>
<accession>A0A1A5ZVF5</accession>
<dbReference type="OrthoDB" id="2581980at2759"/>
<keyword evidence="3" id="KW-1185">Reference proteome</keyword>
<dbReference type="GeneID" id="28971404"/>
<dbReference type="KEGG" id="kdj:28971404"/>
<evidence type="ECO:0000313" key="2">
    <source>
        <dbReference type="EMBL" id="WWC65082.1"/>
    </source>
</evidence>
<evidence type="ECO:0000313" key="3">
    <source>
        <dbReference type="Proteomes" id="UP000078595"/>
    </source>
</evidence>
<dbReference type="VEuPathDB" id="FungiDB:I303_07705"/>
<evidence type="ECO:0000313" key="1">
    <source>
        <dbReference type="EMBL" id="OBR81795.1"/>
    </source>
</evidence>
<dbReference type="InterPro" id="IPR023213">
    <property type="entry name" value="CAT-like_dom_sf"/>
</dbReference>
<sequence>MSVETTYITPITPDTRVLKEGVNRIPISPLSLWPVDTIPSAYVFPSKLDVTRLKRAIEMLSGFYPTIAGRFERDQEGFFFNLTRSPIPFETQTISSKEAFPFPDKRVIQETLDPYLPNLGQEFPLTGANKPLFVIRLTTSSDPEADWSVLGVSWGHILGDAAACLIALKWLELFYVYGSLEGAVDQKGSLGIPVYGEGIKLLKVENDEIHFSPPKKNSIPLQEYTYLKGYTIPEGGKLYAKTREGTERVDLILSLSEVGSLTKSVKDLLLVREEGSYDKNMVLSTQDILTGWFVSLLRRSGQGIKEVIYVCDFRRFCQSDPAVPPNFADQVANSAQFRTISLPDNHNRTNSTSNPFDEIFEIAKTIRKEIINLRSDPYVCFPWLTNVAYHLEKSAKAGLGQYVIPDEGGLEVNSHIRADWHLDFGFPAYQTSFHCFDTHIRFLRIYQSNPTENGEKSLEFALRVPVESKSGFEELISKDRASWRSGSDVS</sequence>
<proteinExistence type="predicted"/>
<dbReference type="AlphaFoldDB" id="A0A1A5ZVF5"/>
<dbReference type="EMBL" id="KI894036">
    <property type="protein sequence ID" value="OBR81795.1"/>
    <property type="molecule type" value="Genomic_DNA"/>
</dbReference>
<dbReference type="Gene3D" id="3.30.559.10">
    <property type="entry name" value="Chloramphenicol acetyltransferase-like domain"/>
    <property type="match status" value="1"/>
</dbReference>
<reference evidence="2" key="2">
    <citation type="submission" date="2013-07" db="EMBL/GenBank/DDBJ databases">
        <authorList>
            <consortium name="The Broad Institute Genome Sequencing Platform"/>
            <person name="Cuomo C."/>
            <person name="Litvintseva A."/>
            <person name="Chen Y."/>
            <person name="Heitman J."/>
            <person name="Sun S."/>
            <person name="Springer D."/>
            <person name="Dromer F."/>
            <person name="Young S.K."/>
            <person name="Zeng Q."/>
            <person name="Gargeya S."/>
            <person name="Fitzgerald M."/>
            <person name="Abouelleil A."/>
            <person name="Alvarado L."/>
            <person name="Berlin A.M."/>
            <person name="Chapman S.B."/>
            <person name="Dewar J."/>
            <person name="Goldberg J."/>
            <person name="Griggs A."/>
            <person name="Gujja S."/>
            <person name="Hansen M."/>
            <person name="Howarth C."/>
            <person name="Imamovic A."/>
            <person name="Larimer J."/>
            <person name="McCowan C."/>
            <person name="Murphy C."/>
            <person name="Pearson M."/>
            <person name="Priest M."/>
            <person name="Roberts A."/>
            <person name="Saif S."/>
            <person name="Shea T."/>
            <person name="Sykes S."/>
            <person name="Wortman J."/>
            <person name="Nusbaum C."/>
            <person name="Birren B."/>
        </authorList>
    </citation>
    <scope>NUCLEOTIDE SEQUENCE</scope>
    <source>
        <strain evidence="2">CBS 10117</strain>
    </source>
</reference>
<organism evidence="1">
    <name type="scientific">Kwoniella dejecticola CBS 10117</name>
    <dbReference type="NCBI Taxonomy" id="1296121"/>
    <lineage>
        <taxon>Eukaryota</taxon>
        <taxon>Fungi</taxon>
        <taxon>Dikarya</taxon>
        <taxon>Basidiomycota</taxon>
        <taxon>Agaricomycotina</taxon>
        <taxon>Tremellomycetes</taxon>
        <taxon>Tremellales</taxon>
        <taxon>Cryptococcaceae</taxon>
        <taxon>Kwoniella</taxon>
    </lineage>
</organism>
<reference evidence="1" key="1">
    <citation type="submission" date="2013-07" db="EMBL/GenBank/DDBJ databases">
        <title>The Genome Sequence of Cryptococcus dejecticola CBS10117.</title>
        <authorList>
            <consortium name="The Broad Institute Genome Sequencing Platform"/>
            <person name="Cuomo C."/>
            <person name="Litvintseva A."/>
            <person name="Chen Y."/>
            <person name="Heitman J."/>
            <person name="Sun S."/>
            <person name="Springer D."/>
            <person name="Dromer F."/>
            <person name="Young S.K."/>
            <person name="Zeng Q."/>
            <person name="Gargeya S."/>
            <person name="Fitzgerald M."/>
            <person name="Abouelleil A."/>
            <person name="Alvarado L."/>
            <person name="Berlin A.M."/>
            <person name="Chapman S.B."/>
            <person name="Dewar J."/>
            <person name="Goldberg J."/>
            <person name="Griggs A."/>
            <person name="Gujja S."/>
            <person name="Hansen M."/>
            <person name="Howarth C."/>
            <person name="Imamovic A."/>
            <person name="Larimer J."/>
            <person name="McCowan C."/>
            <person name="Murphy C."/>
            <person name="Pearson M."/>
            <person name="Priest M."/>
            <person name="Roberts A."/>
            <person name="Saif S."/>
            <person name="Shea T."/>
            <person name="Sykes S."/>
            <person name="Wortman J."/>
            <person name="Nusbaum C."/>
            <person name="Birren B."/>
        </authorList>
    </citation>
    <scope>NUCLEOTIDE SEQUENCE [LARGE SCALE GENOMIC DNA]</scope>
    <source>
        <strain evidence="1">CBS 10117</strain>
    </source>
</reference>
<dbReference type="RefSeq" id="XP_018259637.1">
    <property type="nucleotide sequence ID" value="XM_018410969.1"/>
</dbReference>
<dbReference type="EMBL" id="CP144539">
    <property type="protein sequence ID" value="WWC65082.1"/>
    <property type="molecule type" value="Genomic_DNA"/>
</dbReference>
<protein>
    <submittedName>
        <fullName evidence="1">Uncharacterized protein</fullName>
    </submittedName>
</protein>